<keyword evidence="2" id="KW-0479">Metal-binding</keyword>
<sequence length="408" mass="46269">MSIIFHVDVNSAFLSWSALEELKKGEEVDLREVPSIVGGDQSTRHGVVLAKSLPARKYGIHTGEPVVNAFRKCPDLQTVAPDHETYRRYSRKLMSFLQEFISDLEPVSIDECYLDATEFSEGFETPVEAAAFLKDRVKETFGFTVNVGVSTNKLLAKMASDFEKPDKVHTLFPEEIQKKMWKLSVRELFMAGRASTEVLKKLEISTIGQLAQADPVLLESHLKSHGRRLWEFANGVDTSPLQTERQAAKGVGNSVTLPEDLKTQEELFPVLLSLSRKVGKRLSGAGQKALALSVEIKYYNFETSSHQKPLETATDDPMVLYKAATGLFLERWNGKPVRLLGVRSMKLVSGREPRQMSLFEREVWRSPQRERLEKDMKKLQKTYGEQVLAKGFRKTGKRGEEIYEERNR</sequence>
<dbReference type="InterPro" id="IPR022880">
    <property type="entry name" value="DNApol_IV"/>
</dbReference>
<keyword evidence="5" id="KW-1185">Reference proteome</keyword>
<keyword evidence="2" id="KW-0515">Mutator protein</keyword>
<evidence type="ECO:0000256" key="1">
    <source>
        <dbReference type="ARBA" id="ARBA00010945"/>
    </source>
</evidence>
<dbReference type="InterPro" id="IPR050116">
    <property type="entry name" value="DNA_polymerase-Y"/>
</dbReference>
<protein>
    <recommendedName>
        <fullName evidence="2">DNA polymerase IV</fullName>
        <shortName evidence="2">Pol IV</shortName>
        <ecNumber evidence="2">2.7.7.7</ecNumber>
    </recommendedName>
</protein>
<dbReference type="InterPro" id="IPR036775">
    <property type="entry name" value="DNA_pol_Y-fam_lit_finger_sf"/>
</dbReference>
<dbReference type="Pfam" id="PF11799">
    <property type="entry name" value="IMS_C"/>
    <property type="match status" value="1"/>
</dbReference>
<dbReference type="RefSeq" id="WP_330582567.1">
    <property type="nucleotide sequence ID" value="NZ_VULY01000018.1"/>
</dbReference>
<dbReference type="PANTHER" id="PTHR11076">
    <property type="entry name" value="DNA REPAIR POLYMERASE UMUC / TRANSFERASE FAMILY MEMBER"/>
    <property type="match status" value="1"/>
</dbReference>
<dbReference type="InterPro" id="IPR001126">
    <property type="entry name" value="UmuC"/>
</dbReference>
<dbReference type="CDD" id="cd03586">
    <property type="entry name" value="PolY_Pol_IV_kappa"/>
    <property type="match status" value="1"/>
</dbReference>
<keyword evidence="2" id="KW-0227">DNA damage</keyword>
<comment type="catalytic activity">
    <reaction evidence="2">
        <text>DNA(n) + a 2'-deoxyribonucleoside 5'-triphosphate = DNA(n+1) + diphosphate</text>
        <dbReference type="Rhea" id="RHEA:22508"/>
        <dbReference type="Rhea" id="RHEA-COMP:17339"/>
        <dbReference type="Rhea" id="RHEA-COMP:17340"/>
        <dbReference type="ChEBI" id="CHEBI:33019"/>
        <dbReference type="ChEBI" id="CHEBI:61560"/>
        <dbReference type="ChEBI" id="CHEBI:173112"/>
        <dbReference type="EC" id="2.7.7.7"/>
    </reaction>
</comment>
<dbReference type="EC" id="2.7.7.7" evidence="2"/>
<comment type="caution">
    <text evidence="4">The sequence shown here is derived from an EMBL/GenBank/DDBJ whole genome shotgun (WGS) entry which is preliminary data.</text>
</comment>
<dbReference type="Gene3D" id="3.30.1490.100">
    <property type="entry name" value="DNA polymerase, Y-family, little finger domain"/>
    <property type="match status" value="1"/>
</dbReference>
<evidence type="ECO:0000259" key="3">
    <source>
        <dbReference type="PROSITE" id="PS50173"/>
    </source>
</evidence>
<dbReference type="EMBL" id="VULY01000018">
    <property type="protein sequence ID" value="MSR94402.1"/>
    <property type="molecule type" value="Genomic_DNA"/>
</dbReference>
<dbReference type="SUPFAM" id="SSF56672">
    <property type="entry name" value="DNA/RNA polymerases"/>
    <property type="match status" value="1"/>
</dbReference>
<keyword evidence="2" id="KW-0808">Transferase</keyword>
<feature type="active site" evidence="2">
    <location>
        <position position="111"/>
    </location>
</feature>
<dbReference type="GO" id="GO:0042276">
    <property type="term" value="P:error-prone translesion synthesis"/>
    <property type="evidence" value="ECO:0007669"/>
    <property type="project" value="TreeGrafter"/>
</dbReference>
<feature type="binding site" evidence="2">
    <location>
        <position position="110"/>
    </location>
    <ligand>
        <name>Mg(2+)</name>
        <dbReference type="ChEBI" id="CHEBI:18420"/>
    </ligand>
</feature>
<evidence type="ECO:0000256" key="2">
    <source>
        <dbReference type="HAMAP-Rule" id="MF_01113"/>
    </source>
</evidence>
<keyword evidence="2" id="KW-0234">DNA repair</keyword>
<comment type="function">
    <text evidence="2">Poorly processive, error-prone DNA polymerase involved in untargeted mutagenesis. Copies undamaged DNA at stalled replication forks, which arise in vivo from mismatched or misaligned primer ends. These misaligned primers can be extended by PolIV. Exhibits no 3'-5' exonuclease (proofreading) activity. May be involved in translesional synthesis, in conjunction with the beta clamp from PolIII.</text>
</comment>
<dbReference type="Gene3D" id="1.10.150.20">
    <property type="entry name" value="5' to 3' exonuclease, C-terminal subdomain"/>
    <property type="match status" value="1"/>
</dbReference>
<dbReference type="GO" id="GO:0003684">
    <property type="term" value="F:damaged DNA binding"/>
    <property type="evidence" value="ECO:0007669"/>
    <property type="project" value="InterPro"/>
</dbReference>
<comment type="subcellular location">
    <subcellularLocation>
        <location evidence="2">Cytoplasm</location>
    </subcellularLocation>
</comment>
<keyword evidence="2" id="KW-0963">Cytoplasm</keyword>
<dbReference type="InterPro" id="IPR043128">
    <property type="entry name" value="Rev_trsase/Diguanyl_cyclase"/>
</dbReference>
<keyword evidence="2" id="KW-0460">Magnesium</keyword>
<keyword evidence="2" id="KW-0235">DNA replication</keyword>
<dbReference type="GO" id="GO:0003887">
    <property type="term" value="F:DNA-directed DNA polymerase activity"/>
    <property type="evidence" value="ECO:0007669"/>
    <property type="project" value="UniProtKB-UniRule"/>
</dbReference>
<feature type="site" description="Substrate discrimination" evidence="2">
    <location>
        <position position="13"/>
    </location>
</feature>
<dbReference type="GO" id="GO:0000287">
    <property type="term" value="F:magnesium ion binding"/>
    <property type="evidence" value="ECO:0007669"/>
    <property type="project" value="UniProtKB-UniRule"/>
</dbReference>
<feature type="binding site" evidence="2">
    <location>
        <position position="8"/>
    </location>
    <ligand>
        <name>Mg(2+)</name>
        <dbReference type="ChEBI" id="CHEBI:18420"/>
    </ligand>
</feature>
<dbReference type="AlphaFoldDB" id="A0A6N7V5E1"/>
<comment type="cofactor">
    <cofactor evidence="2">
        <name>Mg(2+)</name>
        <dbReference type="ChEBI" id="CHEBI:18420"/>
    </cofactor>
    <text evidence="2">Binds 2 magnesium ions per subunit.</text>
</comment>
<dbReference type="InterPro" id="IPR043502">
    <property type="entry name" value="DNA/RNA_pol_sf"/>
</dbReference>
<comment type="subunit">
    <text evidence="2">Monomer.</text>
</comment>
<dbReference type="InterPro" id="IPR017961">
    <property type="entry name" value="DNA_pol_Y-fam_little_finger"/>
</dbReference>
<dbReference type="GO" id="GO:0009432">
    <property type="term" value="P:SOS response"/>
    <property type="evidence" value="ECO:0007669"/>
    <property type="project" value="TreeGrafter"/>
</dbReference>
<name>A0A6N7V5E1_9FIRM</name>
<dbReference type="GO" id="GO:0006261">
    <property type="term" value="P:DNA-templated DNA replication"/>
    <property type="evidence" value="ECO:0007669"/>
    <property type="project" value="UniProtKB-UniRule"/>
</dbReference>
<dbReference type="Gene3D" id="3.30.70.270">
    <property type="match status" value="1"/>
</dbReference>
<dbReference type="PANTHER" id="PTHR11076:SF33">
    <property type="entry name" value="DNA POLYMERASE KAPPA"/>
    <property type="match status" value="1"/>
</dbReference>
<dbReference type="Gene3D" id="3.40.1170.60">
    <property type="match status" value="1"/>
</dbReference>
<proteinExistence type="inferred from homology"/>
<dbReference type="GO" id="GO:0005829">
    <property type="term" value="C:cytosol"/>
    <property type="evidence" value="ECO:0007669"/>
    <property type="project" value="TreeGrafter"/>
</dbReference>
<reference evidence="4 5" key="1">
    <citation type="submission" date="2019-08" db="EMBL/GenBank/DDBJ databases">
        <title>In-depth cultivation of the pig gut microbiome towards novel bacterial diversity and tailored functional studies.</title>
        <authorList>
            <person name="Wylensek D."/>
            <person name="Hitch T.C.A."/>
            <person name="Clavel T."/>
        </authorList>
    </citation>
    <scope>NUCLEOTIDE SEQUENCE [LARGE SCALE GENOMIC DNA]</scope>
    <source>
        <strain evidence="4 5">68-1-5</strain>
    </source>
</reference>
<dbReference type="Pfam" id="PF00817">
    <property type="entry name" value="IMS"/>
    <property type="match status" value="1"/>
</dbReference>
<comment type="similarity">
    <text evidence="1 2">Belongs to the DNA polymerase type-Y family.</text>
</comment>
<evidence type="ECO:0000313" key="4">
    <source>
        <dbReference type="EMBL" id="MSR94402.1"/>
    </source>
</evidence>
<keyword evidence="2" id="KW-0548">Nucleotidyltransferase</keyword>
<gene>
    <name evidence="2" type="primary">dinB</name>
    <name evidence="4" type="ORF">FYJ34_09075</name>
</gene>
<organism evidence="4 5">
    <name type="scientific">Suipraeoptans intestinalis</name>
    <dbReference type="NCBI Taxonomy" id="2606628"/>
    <lineage>
        <taxon>Bacteria</taxon>
        <taxon>Bacillati</taxon>
        <taxon>Bacillota</taxon>
        <taxon>Clostridia</taxon>
        <taxon>Lachnospirales</taxon>
        <taxon>Lachnospiraceae</taxon>
        <taxon>Suipraeoptans</taxon>
    </lineage>
</organism>
<evidence type="ECO:0000313" key="5">
    <source>
        <dbReference type="Proteomes" id="UP000434409"/>
    </source>
</evidence>
<feature type="domain" description="UmuC" evidence="3">
    <location>
        <begin position="4"/>
        <end position="192"/>
    </location>
</feature>
<keyword evidence="2" id="KW-0239">DNA-directed DNA polymerase</keyword>
<accession>A0A6N7V5E1</accession>
<dbReference type="HAMAP" id="MF_01113">
    <property type="entry name" value="DNApol_IV"/>
    <property type="match status" value="1"/>
</dbReference>
<dbReference type="Proteomes" id="UP000434409">
    <property type="component" value="Unassembled WGS sequence"/>
</dbReference>
<keyword evidence="2" id="KW-0238">DNA-binding</keyword>
<dbReference type="SUPFAM" id="SSF100879">
    <property type="entry name" value="Lesion bypass DNA polymerase (Y-family), little finger domain"/>
    <property type="match status" value="1"/>
</dbReference>
<dbReference type="PROSITE" id="PS50173">
    <property type="entry name" value="UMUC"/>
    <property type="match status" value="1"/>
</dbReference>
<dbReference type="GO" id="GO:0006281">
    <property type="term" value="P:DNA repair"/>
    <property type="evidence" value="ECO:0007669"/>
    <property type="project" value="UniProtKB-UniRule"/>
</dbReference>